<dbReference type="Proteomes" id="UP000006727">
    <property type="component" value="Chromosome 15"/>
</dbReference>
<feature type="coiled-coil region" evidence="1">
    <location>
        <begin position="192"/>
        <end position="233"/>
    </location>
</feature>
<sequence length="1147" mass="129260">MPSGGENMLIRVSHIHQTKVHQCKKPVNGSNRVHSIPFESHGGLKDQQRADDMDDTSVEFLQGSGCEAKHSDFILAHEEKSEHDQSVVLDSSKGLEASPDFRNRITRQLRCPAFAWKSLEAMPVRDLFRVTHSISEPKPSKDSDETFVKNGSNLLSTVEGEGIYSEKELVSVVLAFQRWRHVHLKNILGQELRKVLEEAREDETTLSALETELEETEQQLTSARANSSKLRSQLAASMINNHDNSYSAHKTTVSKSEMEMMRIMERLKEADIEIQWRDNEVQQLNERIRCMEDRSGRVDDKLSCLQAEKINLQAENRALLEQFSRDKEVIKQAEEIERLKPSTDRLVEQQKSKHQRLESLVAKYSAEVKTLQEQLQQACEAKCSKEIELATAVKHSSHLKQEKDILLLQLLEAEKRADLASARAEEFCVKLHFTSNDGAKASEEVLSEMIKHLKKLTDHVRELETTVYAADHAEPFSPHADGSSIRPKLVNSIGSKNWCAEAGKCGTSELDQVYCSFPQDTVLGLLHSIYQLCPACTIVNAHDRSHVSFSTDSDHVLLNPSNRVHHSHPQHICQDKINSWIWKWRWAASIARVEFLARKLHSFDQKLSEESRREHKVQELIERLRTANLTTCVENELSTMVADHKLVPLILSAWRAFARTSVLERKAISRGALLDKMLKALPCWIRRVSKRRQLERSFFRWQVVTLSSDQQPRSQQETRNNSKNKIVEELHPGHEDSKAPSKLLSSPTNRQRLLSESSDKTVVTVQRRPVKTPAAVAHHRVSQKLNLGDNGNQLSSGSQTRVLQALQTTLQQEEVELKKILCHEIQPLQRHVQIQSRPATAPTMSSSAKVREPDEDKVLKSVLGVCNNLALALTNVREKLSPHVLADTENTCSTNQRVKPNKKVSNTGLLLQDSRRARFLDDQTINTSARSGMEPGRPELPKPPPDLEGLGTHTRPRGPTYTCGKKAAYVTSSQQRVTRIASIGDEERTRRLSSTTASSLQKDAFHVSLDSRSTRSSGCAPTMGLQKLNSRNESSFRNGQNDTMTPRTKRARHEIRPAVVNASKKEHRSSIVYSLFPVQENKTFKRVPSCNRKSTRTSNPALNITVIKKILEGGAANASLDEKKLLGSAFTRLLGAKISKLRGGQAM</sequence>
<name>A0A2K1JE13_PHYPA</name>
<evidence type="ECO:0000313" key="4">
    <source>
        <dbReference type="EnsemblPlants" id="Pp3c15_21870V3.1"/>
    </source>
</evidence>
<dbReference type="AlphaFoldDB" id="A0A2K1JE13"/>
<evidence type="ECO:0000313" key="5">
    <source>
        <dbReference type="Proteomes" id="UP000006727"/>
    </source>
</evidence>
<dbReference type="EMBL" id="ABEU02000015">
    <property type="protein sequence ID" value="PNR39773.1"/>
    <property type="molecule type" value="Genomic_DNA"/>
</dbReference>
<feature type="coiled-coil region" evidence="1">
    <location>
        <begin position="347"/>
        <end position="381"/>
    </location>
</feature>
<keyword evidence="1" id="KW-0175">Coiled coil</keyword>
<proteinExistence type="predicted"/>
<reference evidence="3 5" key="1">
    <citation type="journal article" date="2008" name="Science">
        <title>The Physcomitrella genome reveals evolutionary insights into the conquest of land by plants.</title>
        <authorList>
            <person name="Rensing S."/>
            <person name="Lang D."/>
            <person name="Zimmer A."/>
            <person name="Terry A."/>
            <person name="Salamov A."/>
            <person name="Shapiro H."/>
            <person name="Nishiyama T."/>
            <person name="Perroud P.-F."/>
            <person name="Lindquist E."/>
            <person name="Kamisugi Y."/>
            <person name="Tanahashi T."/>
            <person name="Sakakibara K."/>
            <person name="Fujita T."/>
            <person name="Oishi K."/>
            <person name="Shin-I T."/>
            <person name="Kuroki Y."/>
            <person name="Toyoda A."/>
            <person name="Suzuki Y."/>
            <person name="Hashimoto A."/>
            <person name="Yamaguchi K."/>
            <person name="Sugano A."/>
            <person name="Kohara Y."/>
            <person name="Fujiyama A."/>
            <person name="Anterola A."/>
            <person name="Aoki S."/>
            <person name="Ashton N."/>
            <person name="Barbazuk W.B."/>
            <person name="Barker E."/>
            <person name="Bennetzen J."/>
            <person name="Bezanilla M."/>
            <person name="Blankenship R."/>
            <person name="Cho S.H."/>
            <person name="Dutcher S."/>
            <person name="Estelle M."/>
            <person name="Fawcett J.A."/>
            <person name="Gundlach H."/>
            <person name="Hanada K."/>
            <person name="Heyl A."/>
            <person name="Hicks K.A."/>
            <person name="Hugh J."/>
            <person name="Lohr M."/>
            <person name="Mayer K."/>
            <person name="Melkozernov A."/>
            <person name="Murata T."/>
            <person name="Nelson D."/>
            <person name="Pils B."/>
            <person name="Prigge M."/>
            <person name="Reiss B."/>
            <person name="Renner T."/>
            <person name="Rombauts S."/>
            <person name="Rushton P."/>
            <person name="Sanderfoot A."/>
            <person name="Schween G."/>
            <person name="Shiu S.-H."/>
            <person name="Stueber K."/>
            <person name="Theodoulou F.L."/>
            <person name="Tu H."/>
            <person name="Van de Peer Y."/>
            <person name="Verrier P.J."/>
            <person name="Waters E."/>
            <person name="Wood A."/>
            <person name="Yang L."/>
            <person name="Cove D."/>
            <person name="Cuming A."/>
            <person name="Hasebe M."/>
            <person name="Lucas S."/>
            <person name="Mishler D.B."/>
            <person name="Reski R."/>
            <person name="Grigoriev I."/>
            <person name="Quatrano R.S."/>
            <person name="Boore J.L."/>
        </authorList>
    </citation>
    <scope>NUCLEOTIDE SEQUENCE [LARGE SCALE GENOMIC DNA]</scope>
    <source>
        <strain evidence="4 5">cv. Gransden 2004</strain>
    </source>
</reference>
<dbReference type="Gramene" id="Pp3c15_21870V3.1">
    <property type="protein sequence ID" value="Pp3c15_21870V3.1"/>
    <property type="gene ID" value="Pp3c15_21870"/>
</dbReference>
<feature type="coiled-coil region" evidence="1">
    <location>
        <begin position="267"/>
        <end position="322"/>
    </location>
</feature>
<feature type="compositionally biased region" description="Polar residues" evidence="2">
    <location>
        <begin position="743"/>
        <end position="764"/>
    </location>
</feature>
<reference evidence="3 5" key="2">
    <citation type="journal article" date="2018" name="Plant J.">
        <title>The Physcomitrella patens chromosome-scale assembly reveals moss genome structure and evolution.</title>
        <authorList>
            <person name="Lang D."/>
            <person name="Ullrich K.K."/>
            <person name="Murat F."/>
            <person name="Fuchs J."/>
            <person name="Jenkins J."/>
            <person name="Haas F.B."/>
            <person name="Piednoel M."/>
            <person name="Gundlach H."/>
            <person name="Van Bel M."/>
            <person name="Meyberg R."/>
            <person name="Vives C."/>
            <person name="Morata J."/>
            <person name="Symeonidi A."/>
            <person name="Hiss M."/>
            <person name="Muchero W."/>
            <person name="Kamisugi Y."/>
            <person name="Saleh O."/>
            <person name="Blanc G."/>
            <person name="Decker E.L."/>
            <person name="van Gessel N."/>
            <person name="Grimwood J."/>
            <person name="Hayes R.D."/>
            <person name="Graham S.W."/>
            <person name="Gunter L.E."/>
            <person name="McDaniel S.F."/>
            <person name="Hoernstein S.N.W."/>
            <person name="Larsson A."/>
            <person name="Li F.W."/>
            <person name="Perroud P.F."/>
            <person name="Phillips J."/>
            <person name="Ranjan P."/>
            <person name="Rokshar D.S."/>
            <person name="Rothfels C.J."/>
            <person name="Schneider L."/>
            <person name="Shu S."/>
            <person name="Stevenson D.W."/>
            <person name="Thummler F."/>
            <person name="Tillich M."/>
            <person name="Villarreal Aguilar J.C."/>
            <person name="Widiez T."/>
            <person name="Wong G.K."/>
            <person name="Wymore A."/>
            <person name="Zhang Y."/>
            <person name="Zimmer A.D."/>
            <person name="Quatrano R.S."/>
            <person name="Mayer K.F.X."/>
            <person name="Goodstein D."/>
            <person name="Casacuberta J.M."/>
            <person name="Vandepoele K."/>
            <person name="Reski R."/>
            <person name="Cuming A.C."/>
            <person name="Tuskan G.A."/>
            <person name="Maumus F."/>
            <person name="Salse J."/>
            <person name="Schmutz J."/>
            <person name="Rensing S.A."/>
        </authorList>
    </citation>
    <scope>NUCLEOTIDE SEQUENCE [LARGE SCALE GENOMIC DNA]</scope>
    <source>
        <strain evidence="4 5">cv. Gransden 2004</strain>
    </source>
</reference>
<evidence type="ECO:0000313" key="3">
    <source>
        <dbReference type="EMBL" id="PNR39773.1"/>
    </source>
</evidence>
<organism evidence="3">
    <name type="scientific">Physcomitrium patens</name>
    <name type="common">Spreading-leaved earth moss</name>
    <name type="synonym">Physcomitrella patens</name>
    <dbReference type="NCBI Taxonomy" id="3218"/>
    <lineage>
        <taxon>Eukaryota</taxon>
        <taxon>Viridiplantae</taxon>
        <taxon>Streptophyta</taxon>
        <taxon>Embryophyta</taxon>
        <taxon>Bryophyta</taxon>
        <taxon>Bryophytina</taxon>
        <taxon>Bryopsida</taxon>
        <taxon>Funariidae</taxon>
        <taxon>Funariales</taxon>
        <taxon>Funariaceae</taxon>
        <taxon>Physcomitrium</taxon>
    </lineage>
</organism>
<dbReference type="OrthoDB" id="10645961at2759"/>
<dbReference type="RefSeq" id="XP_024396299.1">
    <property type="nucleotide sequence ID" value="XM_024540531.2"/>
</dbReference>
<dbReference type="GeneID" id="112292242"/>
<feature type="region of interest" description="Disordered" evidence="2">
    <location>
        <begin position="833"/>
        <end position="853"/>
    </location>
</feature>
<feature type="region of interest" description="Disordered" evidence="2">
    <location>
        <begin position="730"/>
        <end position="779"/>
    </location>
</feature>
<feature type="region of interest" description="Disordered" evidence="2">
    <location>
        <begin position="927"/>
        <end position="961"/>
    </location>
</feature>
<evidence type="ECO:0000256" key="2">
    <source>
        <dbReference type="SAM" id="MobiDB-lite"/>
    </source>
</evidence>
<dbReference type="EnsemblPlants" id="Pp3c15_21870V3.1">
    <property type="protein sequence ID" value="Pp3c15_21870V3.1"/>
    <property type="gene ID" value="Pp3c15_21870"/>
</dbReference>
<accession>A0A2K1JE13</accession>
<keyword evidence="5" id="KW-1185">Reference proteome</keyword>
<gene>
    <name evidence="4" type="primary">LOC112292242</name>
    <name evidence="3" type="ORF">PHYPA_020053</name>
</gene>
<dbReference type="PaxDb" id="3218-PP1S271_48V6.1"/>
<feature type="compositionally biased region" description="Polar residues" evidence="2">
    <location>
        <begin position="833"/>
        <end position="848"/>
    </location>
</feature>
<evidence type="ECO:0000256" key="1">
    <source>
        <dbReference type="SAM" id="Coils"/>
    </source>
</evidence>
<feature type="compositionally biased region" description="Basic and acidic residues" evidence="2">
    <location>
        <begin position="730"/>
        <end position="739"/>
    </location>
</feature>
<reference evidence="4" key="3">
    <citation type="submission" date="2020-12" db="UniProtKB">
        <authorList>
            <consortium name="EnsemblPlants"/>
        </authorList>
    </citation>
    <scope>IDENTIFICATION</scope>
</reference>
<protein>
    <submittedName>
        <fullName evidence="3 4">Uncharacterized protein</fullName>
    </submittedName>
</protein>